<accession>A0A0K0QSD6</accession>
<dbReference type="EMBL" id="KR869820">
    <property type="protein sequence ID" value="AKR16037.1"/>
    <property type="molecule type" value="Genomic_DNA"/>
</dbReference>
<dbReference type="RefSeq" id="YP_009218729.1">
    <property type="nucleotide sequence ID" value="NC_029013.1"/>
</dbReference>
<dbReference type="GeneID" id="26644946"/>
<name>A0A0K0QSD6_9CAUD</name>
<organism evidence="1 2">
    <name type="scientific">Citrobacter phage IME-CF2</name>
    <dbReference type="NCBI Taxonomy" id="1673887"/>
    <lineage>
        <taxon>Viruses</taxon>
        <taxon>Duplodnaviria</taxon>
        <taxon>Heunggongvirae</taxon>
        <taxon>Uroviricota</taxon>
        <taxon>Caudoviricetes</taxon>
        <taxon>Pantevenvirales</taxon>
        <taxon>Straboviridae</taxon>
        <taxon>Pseudotevenvirus</taxon>
        <taxon>Pseudotevenvirus imecf2</taxon>
    </lineage>
</organism>
<evidence type="ECO:0000313" key="2">
    <source>
        <dbReference type="Proteomes" id="UP000204614"/>
    </source>
</evidence>
<protein>
    <submittedName>
        <fullName evidence="1">Uncharacterized protein</fullName>
    </submittedName>
</protein>
<evidence type="ECO:0000313" key="1">
    <source>
        <dbReference type="EMBL" id="AKR16037.1"/>
    </source>
</evidence>
<sequence length="76" mass="8789">MFVISSYYDSRQRVSLSSISQAPKDIDDFGLLNFVKKEIDRVVPEKYRIVKGSDSLTIVKLYGEVSIQHHVILYPR</sequence>
<keyword evidence="2" id="KW-1185">Reference proteome</keyword>
<dbReference type="KEGG" id="vg:26644946"/>
<reference evidence="2" key="1">
    <citation type="submission" date="2015-05" db="EMBL/GenBank/DDBJ databases">
        <authorList>
            <person name="Liu X."/>
            <person name="Tong Y."/>
            <person name="Huang Y."/>
            <person name="An X."/>
            <person name="Mi Z."/>
            <person name="Zhang Z."/>
        </authorList>
    </citation>
    <scope>NUCLEOTIDE SEQUENCE [LARGE SCALE GENOMIC DNA]</scope>
</reference>
<dbReference type="Proteomes" id="UP000204614">
    <property type="component" value="Segment"/>
</dbReference>
<proteinExistence type="predicted"/>